<feature type="chain" id="PRO_5013561550" description="Cytochrome C" evidence="1">
    <location>
        <begin position="22"/>
        <end position="168"/>
    </location>
</feature>
<dbReference type="GO" id="GO:0020037">
    <property type="term" value="F:heme binding"/>
    <property type="evidence" value="ECO:0007669"/>
    <property type="project" value="InterPro"/>
</dbReference>
<accession>A0A2D2D5V1</accession>
<keyword evidence="3" id="KW-1185">Reference proteome</keyword>
<dbReference type="KEGG" id="mtw:CQW49_13125"/>
<dbReference type="PROSITE" id="PS51009">
    <property type="entry name" value="CYTCII"/>
    <property type="match status" value="1"/>
</dbReference>
<feature type="signal peptide" evidence="1">
    <location>
        <begin position="1"/>
        <end position="21"/>
    </location>
</feature>
<dbReference type="GO" id="GO:0005506">
    <property type="term" value="F:iron ion binding"/>
    <property type="evidence" value="ECO:0007669"/>
    <property type="project" value="InterPro"/>
</dbReference>
<evidence type="ECO:0000256" key="1">
    <source>
        <dbReference type="SAM" id="SignalP"/>
    </source>
</evidence>
<dbReference type="InterPro" id="IPR002321">
    <property type="entry name" value="Cyt_c_II"/>
</dbReference>
<evidence type="ECO:0000313" key="3">
    <source>
        <dbReference type="Proteomes" id="UP000230709"/>
    </source>
</evidence>
<dbReference type="AlphaFoldDB" id="A0A2D2D5V1"/>
<organism evidence="2 3">
    <name type="scientific">Methylosinus trichosporium (strain ATCC 35070 / NCIMB 11131 / UNIQEM 75 / OB3b)</name>
    <dbReference type="NCBI Taxonomy" id="595536"/>
    <lineage>
        <taxon>Bacteria</taxon>
        <taxon>Pseudomonadati</taxon>
        <taxon>Pseudomonadota</taxon>
        <taxon>Alphaproteobacteria</taxon>
        <taxon>Hyphomicrobiales</taxon>
        <taxon>Methylocystaceae</taxon>
        <taxon>Methylosinus</taxon>
    </lineage>
</organism>
<dbReference type="Gene3D" id="1.20.120.10">
    <property type="entry name" value="Cytochrome c/b562"/>
    <property type="match status" value="1"/>
</dbReference>
<evidence type="ECO:0008006" key="4">
    <source>
        <dbReference type="Google" id="ProtNLM"/>
    </source>
</evidence>
<dbReference type="GO" id="GO:0009055">
    <property type="term" value="F:electron transfer activity"/>
    <property type="evidence" value="ECO:0007669"/>
    <property type="project" value="InterPro"/>
</dbReference>
<keyword evidence="1" id="KW-0732">Signal</keyword>
<dbReference type="Proteomes" id="UP000230709">
    <property type="component" value="Chromosome"/>
</dbReference>
<dbReference type="SUPFAM" id="SSF47175">
    <property type="entry name" value="Cytochromes"/>
    <property type="match status" value="1"/>
</dbReference>
<dbReference type="EMBL" id="CP023737">
    <property type="protein sequence ID" value="ATQ70378.1"/>
    <property type="molecule type" value="Genomic_DNA"/>
</dbReference>
<name>A0A2D2D5V1_METT3</name>
<protein>
    <recommendedName>
        <fullName evidence="4">Cytochrome C</fullName>
    </recommendedName>
</protein>
<sequence length="168" mass="17396">MFGCARVIVFSACLTAAGALAQEKAAHGHMHMTQKDMRSELDFPPPMRQHMLSQMRAHLEALQAILAALGAGDPGKAGDIADKRLGLGAPGAAACDPSAKGDDPMAAMMGAHMPPEMREMGMAMHSSASAFAAVAAKARETGDLRPALAALATVTENCAACHSAFKLR</sequence>
<dbReference type="InterPro" id="IPR010980">
    <property type="entry name" value="Cyt_c/b562"/>
</dbReference>
<reference evidence="3" key="1">
    <citation type="submission" date="2017-10" db="EMBL/GenBank/DDBJ databases">
        <title>Completed PacBio SMRT sequence of Methylosinus trichosporium OB3b reveals presence of a third large plasmid.</title>
        <authorList>
            <person name="Charles T.C."/>
            <person name="Lynch M.D.J."/>
            <person name="Heil J.R."/>
            <person name="Cheng J."/>
        </authorList>
    </citation>
    <scope>NUCLEOTIDE SEQUENCE [LARGE SCALE GENOMIC DNA]</scope>
    <source>
        <strain evidence="3">OB3b</strain>
    </source>
</reference>
<dbReference type="STRING" id="595536.GCA_000178815_02540"/>
<gene>
    <name evidence="2" type="ORF">CQW49_13125</name>
</gene>
<dbReference type="GO" id="GO:0022900">
    <property type="term" value="P:electron transport chain"/>
    <property type="evidence" value="ECO:0007669"/>
    <property type="project" value="InterPro"/>
</dbReference>
<evidence type="ECO:0000313" key="2">
    <source>
        <dbReference type="EMBL" id="ATQ70378.1"/>
    </source>
</evidence>
<proteinExistence type="predicted"/>